<feature type="domain" description="TscT toxin" evidence="1">
    <location>
        <begin position="1"/>
        <end position="100"/>
    </location>
</feature>
<reference evidence="2" key="1">
    <citation type="journal article" date="2017" name="Antimicrob. Agents Chemother.">
        <title>A Novel erm(44) Gene Variant from a Human Staphylococcus saprophyticus Isolate Confers Resistance to Macrolides and Lincosamides but Not Streptogramins.</title>
        <authorList>
            <person name="Strauss C."/>
            <person name="Hu Y."/>
            <person name="Coates A."/>
            <person name="Perreten V."/>
        </authorList>
    </citation>
    <scope>NUCLEOTIDE SEQUENCE</scope>
    <source>
        <strain evidence="2">N041</strain>
    </source>
</reference>
<dbReference type="NCBIfam" id="NF047366">
    <property type="entry name" value="TscT"/>
    <property type="match status" value="1"/>
</dbReference>
<dbReference type="InterPro" id="IPR009942">
    <property type="entry name" value="DUF1474"/>
</dbReference>
<accession>A0A0K2W8U4</accession>
<sequence length="100" mass="11761">MNWNQKDLICEFELLKEKIDDVVTAHVWHGDEMFTKRDLTTKEEMMTYAIGYNESRIQHEHTTELMLAYLKQFDKLIEDFKALDIEKASSVQSTNSTDNA</sequence>
<organism evidence="2">
    <name type="scientific">Staphylococcus saprophyticus</name>
    <dbReference type="NCBI Taxonomy" id="29385"/>
    <lineage>
        <taxon>Bacteria</taxon>
        <taxon>Bacillati</taxon>
        <taxon>Bacillota</taxon>
        <taxon>Bacilli</taxon>
        <taxon>Bacillales</taxon>
        <taxon>Staphylococcaceae</taxon>
        <taxon>Staphylococcus</taxon>
    </lineage>
</organism>
<evidence type="ECO:0000259" key="1">
    <source>
        <dbReference type="Pfam" id="PF07342"/>
    </source>
</evidence>
<dbReference type="AlphaFoldDB" id="A0A0K2W8U4"/>
<protein>
    <submittedName>
        <fullName evidence="2">Pathogenicity island protein</fullName>
    </submittedName>
</protein>
<dbReference type="Pfam" id="PF07342">
    <property type="entry name" value="TscT"/>
    <property type="match status" value="1"/>
</dbReference>
<dbReference type="EMBL" id="LN623525">
    <property type="protein sequence ID" value="CEG62408.1"/>
    <property type="molecule type" value="Genomic_DNA"/>
</dbReference>
<name>A0A0K2W8U4_STASA</name>
<proteinExistence type="predicted"/>
<evidence type="ECO:0000313" key="2">
    <source>
        <dbReference type="EMBL" id="CEG62408.1"/>
    </source>
</evidence>